<name>A0AAE1P5I8_9EUCA</name>
<organism evidence="2 3">
    <name type="scientific">Petrolisthes manimaculis</name>
    <dbReference type="NCBI Taxonomy" id="1843537"/>
    <lineage>
        <taxon>Eukaryota</taxon>
        <taxon>Metazoa</taxon>
        <taxon>Ecdysozoa</taxon>
        <taxon>Arthropoda</taxon>
        <taxon>Crustacea</taxon>
        <taxon>Multicrustacea</taxon>
        <taxon>Malacostraca</taxon>
        <taxon>Eumalacostraca</taxon>
        <taxon>Eucarida</taxon>
        <taxon>Decapoda</taxon>
        <taxon>Pleocyemata</taxon>
        <taxon>Anomura</taxon>
        <taxon>Galatheoidea</taxon>
        <taxon>Porcellanidae</taxon>
        <taxon>Petrolisthes</taxon>
    </lineage>
</organism>
<evidence type="ECO:0000256" key="1">
    <source>
        <dbReference type="SAM" id="MobiDB-lite"/>
    </source>
</evidence>
<reference evidence="2" key="1">
    <citation type="submission" date="2023-11" db="EMBL/GenBank/DDBJ databases">
        <title>Genome assemblies of two species of porcelain crab, Petrolisthes cinctipes and Petrolisthes manimaculis (Anomura: Porcellanidae).</title>
        <authorList>
            <person name="Angst P."/>
        </authorList>
    </citation>
    <scope>NUCLEOTIDE SEQUENCE</scope>
    <source>
        <strain evidence="2">PB745_02</strain>
        <tissue evidence="2">Gill</tissue>
    </source>
</reference>
<feature type="compositionally biased region" description="Polar residues" evidence="1">
    <location>
        <begin position="36"/>
        <end position="47"/>
    </location>
</feature>
<proteinExistence type="predicted"/>
<comment type="caution">
    <text evidence="2">The sequence shown here is derived from an EMBL/GenBank/DDBJ whole genome shotgun (WGS) entry which is preliminary data.</text>
</comment>
<evidence type="ECO:0000313" key="2">
    <source>
        <dbReference type="EMBL" id="KAK4301227.1"/>
    </source>
</evidence>
<evidence type="ECO:0000313" key="3">
    <source>
        <dbReference type="Proteomes" id="UP001292094"/>
    </source>
</evidence>
<accession>A0AAE1P5I8</accession>
<protein>
    <submittedName>
        <fullName evidence="2">Uncharacterized protein</fullName>
    </submittedName>
</protein>
<dbReference type="EMBL" id="JAWZYT010002906">
    <property type="protein sequence ID" value="KAK4301227.1"/>
    <property type="molecule type" value="Genomic_DNA"/>
</dbReference>
<sequence length="99" mass="9993">MIIKEQTSRHFAATATTTSGVRPTHGWRAAAASEPGSVNTTRATTRASAGVGAGDTVRPAAGSQGMAGCSDGSTSTGRGEEAASTVETGTKLKKDRKKK</sequence>
<feature type="region of interest" description="Disordered" evidence="1">
    <location>
        <begin position="1"/>
        <end position="99"/>
    </location>
</feature>
<gene>
    <name evidence="2" type="ORF">Pmani_026645</name>
</gene>
<dbReference type="Proteomes" id="UP001292094">
    <property type="component" value="Unassembled WGS sequence"/>
</dbReference>
<dbReference type="AlphaFoldDB" id="A0AAE1P5I8"/>
<keyword evidence="3" id="KW-1185">Reference proteome</keyword>